<protein>
    <submittedName>
        <fullName evidence="2">Uncharacterized protein</fullName>
    </submittedName>
</protein>
<name>A0AAD4HTD3_9PEZI</name>
<gene>
    <name evidence="2" type="ORF">NEMBOFW57_009344</name>
</gene>
<proteinExistence type="predicted"/>
<evidence type="ECO:0000256" key="1">
    <source>
        <dbReference type="SAM" id="SignalP"/>
    </source>
</evidence>
<dbReference type="Proteomes" id="UP001197093">
    <property type="component" value="Unassembled WGS sequence"/>
</dbReference>
<organism evidence="2 3">
    <name type="scientific">Staphylotrichum longicolle</name>
    <dbReference type="NCBI Taxonomy" id="669026"/>
    <lineage>
        <taxon>Eukaryota</taxon>
        <taxon>Fungi</taxon>
        <taxon>Dikarya</taxon>
        <taxon>Ascomycota</taxon>
        <taxon>Pezizomycotina</taxon>
        <taxon>Sordariomycetes</taxon>
        <taxon>Sordariomycetidae</taxon>
        <taxon>Sordariales</taxon>
        <taxon>Chaetomiaceae</taxon>
        <taxon>Staphylotrichum</taxon>
    </lineage>
</organism>
<sequence length="203" mass="22336">MPRPQPLLPTLTSLLLLPALLSFSTLTAAVNTQHDVTLDFTGRAQIHVLNTTDLTKASPLADRIGCLDAHGMLTSTEEDCAVFTRLSDLPYTLSTPAGNCSFRDENMPLNRDSVYGRNTHAWSCGRGAGGEDKGVEYYYTINGLNYPFVCNGNLNCYYDTLDARPAETGGPLPVWQFFWGSQQFDVAKGISRVAWLWAPVPKE</sequence>
<reference evidence="2" key="1">
    <citation type="submission" date="2023-02" db="EMBL/GenBank/DDBJ databases">
        <authorList>
            <person name="Palmer J.M."/>
        </authorList>
    </citation>
    <scope>NUCLEOTIDE SEQUENCE</scope>
    <source>
        <strain evidence="2">FW57</strain>
    </source>
</reference>
<evidence type="ECO:0000313" key="3">
    <source>
        <dbReference type="Proteomes" id="UP001197093"/>
    </source>
</evidence>
<comment type="caution">
    <text evidence="2">The sequence shown here is derived from an EMBL/GenBank/DDBJ whole genome shotgun (WGS) entry which is preliminary data.</text>
</comment>
<accession>A0AAD4HTD3</accession>
<dbReference type="EMBL" id="JAHCVI010000005">
    <property type="protein sequence ID" value="KAG7284734.1"/>
    <property type="molecule type" value="Genomic_DNA"/>
</dbReference>
<feature type="signal peptide" evidence="1">
    <location>
        <begin position="1"/>
        <end position="29"/>
    </location>
</feature>
<keyword evidence="3" id="KW-1185">Reference proteome</keyword>
<keyword evidence="1" id="KW-0732">Signal</keyword>
<evidence type="ECO:0000313" key="2">
    <source>
        <dbReference type="EMBL" id="KAG7284734.1"/>
    </source>
</evidence>
<dbReference type="AlphaFoldDB" id="A0AAD4HTD3"/>
<feature type="chain" id="PRO_5042012327" evidence="1">
    <location>
        <begin position="30"/>
        <end position="203"/>
    </location>
</feature>